<dbReference type="Proteomes" id="UP000554837">
    <property type="component" value="Unassembled WGS sequence"/>
</dbReference>
<accession>A0A840S6T1</accession>
<feature type="domain" description="DNA topoisomerase type IA zn finger" evidence="1">
    <location>
        <begin position="59"/>
        <end position="93"/>
    </location>
</feature>
<dbReference type="InterPro" id="IPR013498">
    <property type="entry name" value="Topo_IA_Znf"/>
</dbReference>
<reference evidence="2 3" key="1">
    <citation type="submission" date="2020-08" db="EMBL/GenBank/DDBJ databases">
        <title>Genomic Encyclopedia of Type Strains, Phase IV (KMG-IV): sequencing the most valuable type-strain genomes for metagenomic binning, comparative biology and taxonomic classification.</title>
        <authorList>
            <person name="Goeker M."/>
        </authorList>
    </citation>
    <scope>NUCLEOTIDE SEQUENCE [LARGE SCALE GENOMIC DNA]</scope>
    <source>
        <strain evidence="2 3">DSM 23958</strain>
    </source>
</reference>
<evidence type="ECO:0000259" key="1">
    <source>
        <dbReference type="Pfam" id="PF01396"/>
    </source>
</evidence>
<organism evidence="2 3">
    <name type="scientific">Inhella inkyongensis</name>
    <dbReference type="NCBI Taxonomy" id="392593"/>
    <lineage>
        <taxon>Bacteria</taxon>
        <taxon>Pseudomonadati</taxon>
        <taxon>Pseudomonadota</taxon>
        <taxon>Betaproteobacteria</taxon>
        <taxon>Burkholderiales</taxon>
        <taxon>Sphaerotilaceae</taxon>
        <taxon>Inhella</taxon>
    </lineage>
</organism>
<dbReference type="GO" id="GO:0005694">
    <property type="term" value="C:chromosome"/>
    <property type="evidence" value="ECO:0007669"/>
    <property type="project" value="InterPro"/>
</dbReference>
<dbReference type="GO" id="GO:0006265">
    <property type="term" value="P:DNA topological change"/>
    <property type="evidence" value="ECO:0007669"/>
    <property type="project" value="InterPro"/>
</dbReference>
<dbReference type="GO" id="GO:0003677">
    <property type="term" value="F:DNA binding"/>
    <property type="evidence" value="ECO:0007669"/>
    <property type="project" value="InterPro"/>
</dbReference>
<dbReference type="Gene3D" id="3.30.65.10">
    <property type="entry name" value="Bacterial Topoisomerase I, domain 1"/>
    <property type="match status" value="1"/>
</dbReference>
<dbReference type="SUPFAM" id="SSF57783">
    <property type="entry name" value="Zinc beta-ribbon"/>
    <property type="match status" value="1"/>
</dbReference>
<proteinExistence type="predicted"/>
<sequence>MVSAGRFTDEALRFAEGRNIRLQTGQALHDMLRTSAVPAPLVSAHPPAHSSNPPAAPACPKCAKPMVLRTAKRGEQIGRSFWGCTGFPNCRGTQAAD</sequence>
<protein>
    <recommendedName>
        <fullName evidence="1">DNA topoisomerase type IA zn finger domain-containing protein</fullName>
    </recommendedName>
</protein>
<keyword evidence="3" id="KW-1185">Reference proteome</keyword>
<name>A0A840S6T1_9BURK</name>
<evidence type="ECO:0000313" key="3">
    <source>
        <dbReference type="Proteomes" id="UP000554837"/>
    </source>
</evidence>
<dbReference type="GO" id="GO:0003916">
    <property type="term" value="F:DNA topoisomerase activity"/>
    <property type="evidence" value="ECO:0007669"/>
    <property type="project" value="InterPro"/>
</dbReference>
<dbReference type="EMBL" id="JACHHO010000003">
    <property type="protein sequence ID" value="MBB5205218.1"/>
    <property type="molecule type" value="Genomic_DNA"/>
</dbReference>
<comment type="caution">
    <text evidence="2">The sequence shown here is derived from an EMBL/GenBank/DDBJ whole genome shotgun (WGS) entry which is preliminary data.</text>
</comment>
<dbReference type="Pfam" id="PF01396">
    <property type="entry name" value="Zn_ribbon_Top1"/>
    <property type="match status" value="1"/>
</dbReference>
<gene>
    <name evidence="2" type="ORF">HNQ51_002537</name>
</gene>
<dbReference type="AlphaFoldDB" id="A0A840S6T1"/>
<evidence type="ECO:0000313" key="2">
    <source>
        <dbReference type="EMBL" id="MBB5205218.1"/>
    </source>
</evidence>